<evidence type="ECO:0000313" key="2">
    <source>
        <dbReference type="EMBL" id="RUO53107.1"/>
    </source>
</evidence>
<keyword evidence="2" id="KW-0808">Transferase</keyword>
<comment type="caution">
    <text evidence="2">The sequence shown here is derived from an EMBL/GenBank/DDBJ whole genome shotgun (WGS) entry which is preliminary data.</text>
</comment>
<protein>
    <submittedName>
        <fullName evidence="2">Glycosyl transferase</fullName>
    </submittedName>
</protein>
<sequence>MRSTFSSPKLNYMKWPIVGSRPSKRRSKQFNFLSLFIGGKKEVLSVADTMKWKVLVINLERSPQRWHAMVEQLEASGLPYERVEAVAGDTLTAEQIAQVFDSKAARHNYHYQLSRGEIGCYLSHLKAWQTILNQQLDYAIVLEDDVVLDAKFRLLPKVIVQCDEAWDLIKIAAPFKQQKSYVLNQLDGFRSVRFKKPPMGACGHVVSAAGAAKLLAQRPPFFRPVDVDLQWQTELGLVVRGLMPFPVDNSHQHGSDIFAMGDRRKQPQRPLLRVKHQLMLYWDSLRARW</sequence>
<dbReference type="InterPro" id="IPR002654">
    <property type="entry name" value="Glyco_trans_25"/>
</dbReference>
<proteinExistence type="predicted"/>
<reference evidence="3" key="1">
    <citation type="journal article" date="2018" name="Front. Microbiol.">
        <title>Genome-Based Analysis Reveals the Taxonomy and Diversity of the Family Idiomarinaceae.</title>
        <authorList>
            <person name="Liu Y."/>
            <person name="Lai Q."/>
            <person name="Shao Z."/>
        </authorList>
    </citation>
    <scope>NUCLEOTIDE SEQUENCE [LARGE SCALE GENOMIC DNA]</scope>
    <source>
        <strain evidence="3">BH195</strain>
    </source>
</reference>
<dbReference type="Pfam" id="PF01755">
    <property type="entry name" value="Glyco_transf_25"/>
    <property type="match status" value="1"/>
</dbReference>
<dbReference type="GO" id="GO:0016740">
    <property type="term" value="F:transferase activity"/>
    <property type="evidence" value="ECO:0007669"/>
    <property type="project" value="UniProtKB-KW"/>
</dbReference>
<accession>A0A432XWM7</accession>
<feature type="domain" description="Glycosyl transferase family 25" evidence="1">
    <location>
        <begin position="53"/>
        <end position="226"/>
    </location>
</feature>
<evidence type="ECO:0000259" key="1">
    <source>
        <dbReference type="Pfam" id="PF01755"/>
    </source>
</evidence>
<dbReference type="EMBL" id="PIPW01000002">
    <property type="protein sequence ID" value="RUO53107.1"/>
    <property type="molecule type" value="Genomic_DNA"/>
</dbReference>
<keyword evidence="3" id="KW-1185">Reference proteome</keyword>
<evidence type="ECO:0000313" key="3">
    <source>
        <dbReference type="Proteomes" id="UP000287198"/>
    </source>
</evidence>
<organism evidence="2 3">
    <name type="scientific">Pseudidiomarina halophila</name>
    <dbReference type="NCBI Taxonomy" id="1449799"/>
    <lineage>
        <taxon>Bacteria</taxon>
        <taxon>Pseudomonadati</taxon>
        <taxon>Pseudomonadota</taxon>
        <taxon>Gammaproteobacteria</taxon>
        <taxon>Alteromonadales</taxon>
        <taxon>Idiomarinaceae</taxon>
        <taxon>Pseudidiomarina</taxon>
    </lineage>
</organism>
<gene>
    <name evidence="2" type="ORF">CWI69_08785</name>
</gene>
<dbReference type="CDD" id="cd06532">
    <property type="entry name" value="Glyco_transf_25"/>
    <property type="match status" value="1"/>
</dbReference>
<dbReference type="AlphaFoldDB" id="A0A432XWM7"/>
<name>A0A432XWM7_9GAMM</name>
<dbReference type="Proteomes" id="UP000287198">
    <property type="component" value="Unassembled WGS sequence"/>
</dbReference>